<evidence type="ECO:0000313" key="3">
    <source>
        <dbReference type="Proteomes" id="UP001283341"/>
    </source>
</evidence>
<feature type="region of interest" description="Disordered" evidence="1">
    <location>
        <begin position="1"/>
        <end position="71"/>
    </location>
</feature>
<feature type="compositionally biased region" description="Basic and acidic residues" evidence="1">
    <location>
        <begin position="336"/>
        <end position="349"/>
    </location>
</feature>
<organism evidence="2 3">
    <name type="scientific">Apodospora peruviana</name>
    <dbReference type="NCBI Taxonomy" id="516989"/>
    <lineage>
        <taxon>Eukaryota</taxon>
        <taxon>Fungi</taxon>
        <taxon>Dikarya</taxon>
        <taxon>Ascomycota</taxon>
        <taxon>Pezizomycotina</taxon>
        <taxon>Sordariomycetes</taxon>
        <taxon>Sordariomycetidae</taxon>
        <taxon>Sordariales</taxon>
        <taxon>Lasiosphaeriaceae</taxon>
        <taxon>Apodospora</taxon>
    </lineage>
</organism>
<evidence type="ECO:0000313" key="2">
    <source>
        <dbReference type="EMBL" id="KAK3330387.1"/>
    </source>
</evidence>
<gene>
    <name evidence="2" type="ORF">B0H66DRAFT_543739</name>
</gene>
<dbReference type="EMBL" id="JAUEDM010000001">
    <property type="protein sequence ID" value="KAK3330387.1"/>
    <property type="molecule type" value="Genomic_DNA"/>
</dbReference>
<name>A0AAE0ISZ3_9PEZI</name>
<dbReference type="PANTHER" id="PTHR22705">
    <property type="entry name" value="ZINC FINGER, ZZ DOMAIN CONTAINING 3"/>
    <property type="match status" value="1"/>
</dbReference>
<reference evidence="2" key="1">
    <citation type="journal article" date="2023" name="Mol. Phylogenet. Evol.">
        <title>Genome-scale phylogeny and comparative genomics of the fungal order Sordariales.</title>
        <authorList>
            <person name="Hensen N."/>
            <person name="Bonometti L."/>
            <person name="Westerberg I."/>
            <person name="Brannstrom I.O."/>
            <person name="Guillou S."/>
            <person name="Cros-Aarteil S."/>
            <person name="Calhoun S."/>
            <person name="Haridas S."/>
            <person name="Kuo A."/>
            <person name="Mondo S."/>
            <person name="Pangilinan J."/>
            <person name="Riley R."/>
            <person name="LaButti K."/>
            <person name="Andreopoulos B."/>
            <person name="Lipzen A."/>
            <person name="Chen C."/>
            <person name="Yan M."/>
            <person name="Daum C."/>
            <person name="Ng V."/>
            <person name="Clum A."/>
            <person name="Steindorff A."/>
            <person name="Ohm R.A."/>
            <person name="Martin F."/>
            <person name="Silar P."/>
            <person name="Natvig D.O."/>
            <person name="Lalanne C."/>
            <person name="Gautier V."/>
            <person name="Ament-Velasquez S.L."/>
            <person name="Kruys A."/>
            <person name="Hutchinson M.I."/>
            <person name="Powell A.J."/>
            <person name="Barry K."/>
            <person name="Miller A.N."/>
            <person name="Grigoriev I.V."/>
            <person name="Debuchy R."/>
            <person name="Gladieux P."/>
            <person name="Hiltunen Thoren M."/>
            <person name="Johannesson H."/>
        </authorList>
    </citation>
    <scope>NUCLEOTIDE SEQUENCE</scope>
    <source>
        <strain evidence="2">CBS 118394</strain>
    </source>
</reference>
<dbReference type="AlphaFoldDB" id="A0AAE0ISZ3"/>
<evidence type="ECO:0000256" key="1">
    <source>
        <dbReference type="SAM" id="MobiDB-lite"/>
    </source>
</evidence>
<dbReference type="Proteomes" id="UP001283341">
    <property type="component" value="Unassembled WGS sequence"/>
</dbReference>
<dbReference type="PANTHER" id="PTHR22705:SF0">
    <property type="entry name" value="ZZ-TYPE ZINC FINGER-CONTAINING PROTEIN 3"/>
    <property type="match status" value="1"/>
</dbReference>
<protein>
    <submittedName>
        <fullName evidence="2">Uncharacterized protein</fullName>
    </submittedName>
</protein>
<feature type="region of interest" description="Disordered" evidence="1">
    <location>
        <begin position="301"/>
        <end position="349"/>
    </location>
</feature>
<accession>A0AAE0ISZ3</accession>
<sequence length="349" mass="36068">MPGLTIATSGAPAAGAVGGGGTGSDPHPQSHPMPTAGRPRSRTSSPTRPPISPITPTLGPTHLSGTPTSGSIPLSNSILNFAQGRPVFTHSQPDQVAIAQLPPAEPISFDDNPDVLAIKSAISILQLQRARATADMQTLNKAKADALADPSAFVADLAAGRVGADGDPLFSFDDDDDLSSTSEDEKDERDAKGDIPMMTSATGASGDAQTRPAKRKTGKQKRGDDTSNTGTGNAGGDGSGNPSWRKLPKPQTVVRCPPINWAQYGVVGESLDKLHAEQVAAPTPGASTVLKSGGTFEFKASPGGSDFHRDGLQQQLQQPQPPSQRLVGIAAPFTPGRDKLEKKTKGGKR</sequence>
<comment type="caution">
    <text evidence="2">The sequence shown here is derived from an EMBL/GenBank/DDBJ whole genome shotgun (WGS) entry which is preliminary data.</text>
</comment>
<dbReference type="InterPro" id="IPR037830">
    <property type="entry name" value="ZZZ3"/>
</dbReference>
<feature type="compositionally biased region" description="Acidic residues" evidence="1">
    <location>
        <begin position="172"/>
        <end position="187"/>
    </location>
</feature>
<feature type="compositionally biased region" description="Low complexity" evidence="1">
    <location>
        <begin position="312"/>
        <end position="326"/>
    </location>
</feature>
<proteinExistence type="predicted"/>
<reference evidence="2" key="2">
    <citation type="submission" date="2023-06" db="EMBL/GenBank/DDBJ databases">
        <authorList>
            <consortium name="Lawrence Berkeley National Laboratory"/>
            <person name="Haridas S."/>
            <person name="Hensen N."/>
            <person name="Bonometti L."/>
            <person name="Westerberg I."/>
            <person name="Brannstrom I.O."/>
            <person name="Guillou S."/>
            <person name="Cros-Aarteil S."/>
            <person name="Calhoun S."/>
            <person name="Kuo A."/>
            <person name="Mondo S."/>
            <person name="Pangilinan J."/>
            <person name="Riley R."/>
            <person name="Labutti K."/>
            <person name="Andreopoulos B."/>
            <person name="Lipzen A."/>
            <person name="Chen C."/>
            <person name="Yanf M."/>
            <person name="Daum C."/>
            <person name="Ng V."/>
            <person name="Clum A."/>
            <person name="Steindorff A."/>
            <person name="Ohm R."/>
            <person name="Martin F."/>
            <person name="Silar P."/>
            <person name="Natvig D."/>
            <person name="Lalanne C."/>
            <person name="Gautier V."/>
            <person name="Ament-Velasquez S.L."/>
            <person name="Kruys A."/>
            <person name="Hutchinson M.I."/>
            <person name="Powell A.J."/>
            <person name="Barry K."/>
            <person name="Miller A.N."/>
            <person name="Grigoriev I.V."/>
            <person name="Debuchy R."/>
            <person name="Gladieux P."/>
            <person name="Thoren M.H."/>
            <person name="Johannesson H."/>
        </authorList>
    </citation>
    <scope>NUCLEOTIDE SEQUENCE</scope>
    <source>
        <strain evidence="2">CBS 118394</strain>
    </source>
</reference>
<keyword evidence="3" id="KW-1185">Reference proteome</keyword>
<feature type="region of interest" description="Disordered" evidence="1">
    <location>
        <begin position="166"/>
        <end position="256"/>
    </location>
</feature>